<dbReference type="Pfam" id="PF12697">
    <property type="entry name" value="Abhydrolase_6"/>
    <property type="match status" value="1"/>
</dbReference>
<protein>
    <recommendedName>
        <fullName evidence="2">AB hydrolase-1 domain-containing protein</fullName>
    </recommendedName>
</protein>
<accession>A0AAV1HSJ5</accession>
<gene>
    <name evidence="3" type="ORF">CVIRNUC_001045</name>
</gene>
<proteinExistence type="predicted"/>
<dbReference type="Proteomes" id="UP001314263">
    <property type="component" value="Unassembled WGS sequence"/>
</dbReference>
<sequence>MPAYGVLSIFVTTATLYLLAINVQAGASISRRVLVGSAGPAPGPSPGAPKDVRIDTASGFAATLVSGASGLAKQIVDRTQGLASAADKVEDNLGITKRAPILLMHGAIQGGWVWEFPRISQGAARGVKGLLEAAGYTVYNPTLPYHSPTDAWNPTDGEVQVQTYVDTFLKVITDQNLQNVILVGHSLAGVWMQQMLQQMPERIGMMVFVDAVVLETGESFFSNKIAGVLSPHSEYPAQAFFTITFSYPFFYQVCNRDVYRTYFVNTAANNTAFVTATYAGLVPEPHGPEMQTQNTTAFFQIPVPKAFVLGTQDVGLSGGYRSWLLFSDRLAEANNGNAPFRVHEIYGDHESMLTQPQNLAKGILQAIHGMQMS</sequence>
<feature type="signal peptide" evidence="1">
    <location>
        <begin position="1"/>
        <end position="25"/>
    </location>
</feature>
<dbReference type="GO" id="GO:0080032">
    <property type="term" value="F:methyl jasmonate esterase activity"/>
    <property type="evidence" value="ECO:0007669"/>
    <property type="project" value="TreeGrafter"/>
</dbReference>
<evidence type="ECO:0000313" key="3">
    <source>
        <dbReference type="EMBL" id="CAK0738454.1"/>
    </source>
</evidence>
<comment type="caution">
    <text evidence="3">The sequence shown here is derived from an EMBL/GenBank/DDBJ whole genome shotgun (WGS) entry which is preliminary data.</text>
</comment>
<dbReference type="AlphaFoldDB" id="A0AAV1HSJ5"/>
<evidence type="ECO:0000313" key="4">
    <source>
        <dbReference type="Proteomes" id="UP001314263"/>
    </source>
</evidence>
<dbReference type="InterPro" id="IPR029058">
    <property type="entry name" value="AB_hydrolase_fold"/>
</dbReference>
<evidence type="ECO:0000256" key="1">
    <source>
        <dbReference type="SAM" id="SignalP"/>
    </source>
</evidence>
<dbReference type="SUPFAM" id="SSF53474">
    <property type="entry name" value="alpha/beta-Hydrolases"/>
    <property type="match status" value="1"/>
</dbReference>
<dbReference type="InterPro" id="IPR045889">
    <property type="entry name" value="MES/HNL"/>
</dbReference>
<organism evidence="3 4">
    <name type="scientific">Coccomyxa viridis</name>
    <dbReference type="NCBI Taxonomy" id="1274662"/>
    <lineage>
        <taxon>Eukaryota</taxon>
        <taxon>Viridiplantae</taxon>
        <taxon>Chlorophyta</taxon>
        <taxon>core chlorophytes</taxon>
        <taxon>Trebouxiophyceae</taxon>
        <taxon>Trebouxiophyceae incertae sedis</taxon>
        <taxon>Coccomyxaceae</taxon>
        <taxon>Coccomyxa</taxon>
    </lineage>
</organism>
<keyword evidence="4" id="KW-1185">Reference proteome</keyword>
<dbReference type="EMBL" id="CAUYUE010000002">
    <property type="protein sequence ID" value="CAK0738454.1"/>
    <property type="molecule type" value="Genomic_DNA"/>
</dbReference>
<evidence type="ECO:0000259" key="2">
    <source>
        <dbReference type="Pfam" id="PF12697"/>
    </source>
</evidence>
<reference evidence="3 4" key="1">
    <citation type="submission" date="2023-10" db="EMBL/GenBank/DDBJ databases">
        <authorList>
            <person name="Maclean D."/>
            <person name="Macfadyen A."/>
        </authorList>
    </citation>
    <scope>NUCLEOTIDE SEQUENCE [LARGE SCALE GENOMIC DNA]</scope>
</reference>
<dbReference type="PANTHER" id="PTHR10992">
    <property type="entry name" value="METHYLESTERASE FAMILY MEMBER"/>
    <property type="match status" value="1"/>
</dbReference>
<keyword evidence="1" id="KW-0732">Signal</keyword>
<feature type="chain" id="PRO_5043684830" description="AB hydrolase-1 domain-containing protein" evidence="1">
    <location>
        <begin position="26"/>
        <end position="373"/>
    </location>
</feature>
<feature type="domain" description="AB hydrolase-1" evidence="2">
    <location>
        <begin position="101"/>
        <end position="360"/>
    </location>
</feature>
<name>A0AAV1HSJ5_9CHLO</name>
<dbReference type="InterPro" id="IPR000073">
    <property type="entry name" value="AB_hydrolase_1"/>
</dbReference>
<dbReference type="GO" id="GO:0080030">
    <property type="term" value="F:methyl indole-3-acetate esterase activity"/>
    <property type="evidence" value="ECO:0007669"/>
    <property type="project" value="TreeGrafter"/>
</dbReference>
<dbReference type="Gene3D" id="3.40.50.1820">
    <property type="entry name" value="alpha/beta hydrolase"/>
    <property type="match status" value="1"/>
</dbReference>
<dbReference type="PANTHER" id="PTHR10992:SF1086">
    <property type="entry name" value="AB HYDROLASE-1 DOMAIN-CONTAINING PROTEIN"/>
    <property type="match status" value="1"/>
</dbReference>